<dbReference type="AlphaFoldDB" id="A0A9E6R7L1"/>
<keyword evidence="1" id="KW-0812">Transmembrane</keyword>
<dbReference type="EMBL" id="CP081869">
    <property type="protein sequence ID" value="QZN98754.1"/>
    <property type="molecule type" value="Genomic_DNA"/>
</dbReference>
<accession>A0A9E6R7L1</accession>
<name>A0A9E6R7L1_9HYPH</name>
<feature type="transmembrane region" description="Helical" evidence="1">
    <location>
        <begin position="34"/>
        <end position="56"/>
    </location>
</feature>
<evidence type="ECO:0000313" key="2">
    <source>
        <dbReference type="EMBL" id="QZN98754.1"/>
    </source>
</evidence>
<gene>
    <name evidence="2" type="ORF">K6K41_17495</name>
</gene>
<keyword evidence="3" id="KW-1185">Reference proteome</keyword>
<dbReference type="Proteomes" id="UP000825701">
    <property type="component" value="Chromosome"/>
</dbReference>
<organism evidence="2 3">
    <name type="scientific">Chenggangzhangella methanolivorans</name>
    <dbReference type="NCBI Taxonomy" id="1437009"/>
    <lineage>
        <taxon>Bacteria</taxon>
        <taxon>Pseudomonadati</taxon>
        <taxon>Pseudomonadota</taxon>
        <taxon>Alphaproteobacteria</taxon>
        <taxon>Hyphomicrobiales</taxon>
        <taxon>Methylopilaceae</taxon>
        <taxon>Chenggangzhangella</taxon>
    </lineage>
</organism>
<dbReference type="RefSeq" id="WP_261401725.1">
    <property type="nucleotide sequence ID" value="NZ_CP081869.1"/>
</dbReference>
<protein>
    <submittedName>
        <fullName evidence="2">Uncharacterized protein</fullName>
    </submittedName>
</protein>
<reference evidence="2" key="1">
    <citation type="submission" date="2021-08" db="EMBL/GenBank/DDBJ databases">
        <authorList>
            <person name="Zhang H."/>
            <person name="Xu M."/>
            <person name="Yu Z."/>
            <person name="Yang L."/>
            <person name="Cai Y."/>
        </authorList>
    </citation>
    <scope>NUCLEOTIDE SEQUENCE</scope>
    <source>
        <strain evidence="2">CHL1</strain>
    </source>
</reference>
<keyword evidence="1" id="KW-1133">Transmembrane helix</keyword>
<evidence type="ECO:0000256" key="1">
    <source>
        <dbReference type="SAM" id="Phobius"/>
    </source>
</evidence>
<keyword evidence="1" id="KW-0472">Membrane</keyword>
<sequence>MFRIVRNLFGVVAALALMAALGFAAFLLGNSNPTINVGWFYGAAGISYTMIILLVLHRD</sequence>
<proteinExistence type="predicted"/>
<dbReference type="KEGG" id="cmet:K6K41_17495"/>
<evidence type="ECO:0000313" key="3">
    <source>
        <dbReference type="Proteomes" id="UP000825701"/>
    </source>
</evidence>